<gene>
    <name evidence="2" type="ORF">HHK36_000246</name>
</gene>
<dbReference type="OrthoDB" id="642536at2759"/>
<dbReference type="GO" id="GO:0009298">
    <property type="term" value="P:GDP-mannose biosynthetic process"/>
    <property type="evidence" value="ECO:0007669"/>
    <property type="project" value="InterPro"/>
</dbReference>
<dbReference type="InterPro" id="IPR005174">
    <property type="entry name" value="KIB1-4_b-propeller"/>
</dbReference>
<dbReference type="Gene3D" id="3.40.50.1000">
    <property type="entry name" value="HAD superfamily/HAD-like"/>
    <property type="match status" value="1"/>
</dbReference>
<dbReference type="PANTHER" id="PTHR44259:SF108">
    <property type="entry name" value="F-BOX PROTEIN SKIP23-LIKE"/>
    <property type="match status" value="1"/>
</dbReference>
<accession>A0A834ZVK1</accession>
<dbReference type="EMBL" id="JABCRI010000001">
    <property type="protein sequence ID" value="KAF8412285.1"/>
    <property type="molecule type" value="Genomic_DNA"/>
</dbReference>
<dbReference type="Pfam" id="PF03478">
    <property type="entry name" value="Beta-prop_KIB1-4"/>
    <property type="match status" value="1"/>
</dbReference>
<dbReference type="AlphaFoldDB" id="A0A834ZVK1"/>
<dbReference type="Pfam" id="PF03332">
    <property type="entry name" value="PMM"/>
    <property type="match status" value="1"/>
</dbReference>
<dbReference type="Gene3D" id="1.20.1280.50">
    <property type="match status" value="1"/>
</dbReference>
<evidence type="ECO:0000313" key="3">
    <source>
        <dbReference type="Proteomes" id="UP000655225"/>
    </source>
</evidence>
<sequence>MANWSELPNDLLGLIAQRVIIYEDFVAFGGVCKSWRSVAVKQNFTPSPQLPWLMLPEQKNSDTRTFFSLSKGMVHERRLPEARGKRCWGSQGWLITFSIDLNISLLNPFTRLQIQLPPHRTFKYHFDIYEDVEEYNYTPAEIQELYIYKAIVSSSPSSTSDYVVMVIHGPKIQLAFARPGDDAWTTIEKTRPGSYFDVIYYKEKFYAVNSLGDVVVYDVQGPNPTELQIIAKVPEFDSNIYLVESSGELLVVSRYVDIDEVNEVFVYKTTKFRVFKPDLSKSNGEWVELKNLGDRALFLGQSTSMSIVASDFPKCKANCIYFTDDNEEPYICNPDGGGKDMGIFNLEDGSFMSHYTGYSRCRLSPPLIFLHNDGWKEDGFDCSVDVDGTPMAQRKCLPPNASLCGNFGSLACLGTSFVKVNIFVQPQVFAVGVVGGSVLVKILEQLGKAVIDDYDYVFSENGLVAHEDGKAYWHLDLIEKFTGELATFIKILLSKSVLQASVSVLEEQLNHLLREVKEFINFTLHYIADLDIPVKRACVVVDDRLFVIGGQEGPIVLTFHFYAQHDVHMPYARHTWEVMRQISQTLIYNVSSFTRSVYKGDCVIGLEAYNMLEVLLGFLWAHDYSRDKAQVVHYGQLCSASERQSSDQLDISVKIFYHCQYRAIALQPKSPTTTYESYLGEICSWANDLEDEEKGICLQKQDCQKLHVHIASCNNYPTAARLASSFLVLPVLCLNALCGTFDIAVNLTRVKSEGKCFAWRSDDVETAVTKAVIAGSAMEGGKITDGKGACYSGLRWEGEVRICLSRKMRTDIWEYVY</sequence>
<organism evidence="2 3">
    <name type="scientific">Tetracentron sinense</name>
    <name type="common">Spur-leaf</name>
    <dbReference type="NCBI Taxonomy" id="13715"/>
    <lineage>
        <taxon>Eukaryota</taxon>
        <taxon>Viridiplantae</taxon>
        <taxon>Streptophyta</taxon>
        <taxon>Embryophyta</taxon>
        <taxon>Tracheophyta</taxon>
        <taxon>Spermatophyta</taxon>
        <taxon>Magnoliopsida</taxon>
        <taxon>Trochodendrales</taxon>
        <taxon>Trochodendraceae</taxon>
        <taxon>Tetracentron</taxon>
    </lineage>
</organism>
<dbReference type="PANTHER" id="PTHR44259">
    <property type="entry name" value="OS07G0183000 PROTEIN-RELATED"/>
    <property type="match status" value="1"/>
</dbReference>
<proteinExistence type="predicted"/>
<reference evidence="2 3" key="1">
    <citation type="submission" date="2020-04" db="EMBL/GenBank/DDBJ databases">
        <title>Plant Genome Project.</title>
        <authorList>
            <person name="Zhang R.-G."/>
        </authorList>
    </citation>
    <scope>NUCLEOTIDE SEQUENCE [LARGE SCALE GENOMIC DNA]</scope>
    <source>
        <strain evidence="2">YNK0</strain>
        <tissue evidence="2">Leaf</tissue>
    </source>
</reference>
<dbReference type="InterPro" id="IPR050942">
    <property type="entry name" value="F-box_BR-signaling"/>
</dbReference>
<evidence type="ECO:0000313" key="2">
    <source>
        <dbReference type="EMBL" id="KAF8412285.1"/>
    </source>
</evidence>
<dbReference type="InterPro" id="IPR023214">
    <property type="entry name" value="HAD_sf"/>
</dbReference>
<feature type="domain" description="KIB1-4 beta-propeller" evidence="1">
    <location>
        <begin position="66"/>
        <end position="345"/>
    </location>
</feature>
<dbReference type="GO" id="GO:0004615">
    <property type="term" value="F:phosphomannomutase activity"/>
    <property type="evidence" value="ECO:0007669"/>
    <property type="project" value="InterPro"/>
</dbReference>
<comment type="caution">
    <text evidence="2">The sequence shown here is derived from an EMBL/GenBank/DDBJ whole genome shotgun (WGS) entry which is preliminary data.</text>
</comment>
<name>A0A834ZVK1_TETSI</name>
<keyword evidence="3" id="KW-1185">Reference proteome</keyword>
<protein>
    <recommendedName>
        <fullName evidence="1">KIB1-4 beta-propeller domain-containing protein</fullName>
    </recommendedName>
</protein>
<dbReference type="Proteomes" id="UP000655225">
    <property type="component" value="Unassembled WGS sequence"/>
</dbReference>
<evidence type="ECO:0000259" key="1">
    <source>
        <dbReference type="Pfam" id="PF03478"/>
    </source>
</evidence>
<dbReference type="InterPro" id="IPR005002">
    <property type="entry name" value="PMM"/>
</dbReference>